<dbReference type="Gene3D" id="2.40.128.130">
    <property type="entry name" value="Autotransporter beta-domain"/>
    <property type="match status" value="1"/>
</dbReference>
<keyword evidence="2" id="KW-1185">Reference proteome</keyword>
<dbReference type="InterPro" id="IPR036709">
    <property type="entry name" value="Autotransporte_beta_dom_sf"/>
</dbReference>
<gene>
    <name evidence="1" type="ORF">AUC70_10035</name>
</gene>
<reference evidence="1 2" key="1">
    <citation type="journal article" date="2016" name="Environ. Microbiol.">
        <title>New Methyloceanibacter diversity from North Sea sediments includes methanotroph containing solely the soluble methane monooxygenase.</title>
        <authorList>
            <person name="Vekeman B."/>
            <person name="Kerckhof F.M."/>
            <person name="Cremers G."/>
            <person name="de Vos P."/>
            <person name="Vandamme P."/>
            <person name="Boon N."/>
            <person name="Op den Camp H.J."/>
            <person name="Heylen K."/>
        </authorList>
    </citation>
    <scope>NUCLEOTIDE SEQUENCE [LARGE SCALE GENOMIC DNA]</scope>
    <source>
        <strain evidence="1 2">R-67176</strain>
    </source>
</reference>
<proteinExistence type="predicted"/>
<dbReference type="Proteomes" id="UP000094172">
    <property type="component" value="Unassembled WGS sequence"/>
</dbReference>
<accession>A0A1E3VK80</accession>
<organism evidence="1 2">
    <name type="scientific">Methyloceanibacter stevinii</name>
    <dbReference type="NCBI Taxonomy" id="1774970"/>
    <lineage>
        <taxon>Bacteria</taxon>
        <taxon>Pseudomonadati</taxon>
        <taxon>Pseudomonadota</taxon>
        <taxon>Alphaproteobacteria</taxon>
        <taxon>Hyphomicrobiales</taxon>
        <taxon>Hyphomicrobiaceae</taxon>
        <taxon>Methyloceanibacter</taxon>
    </lineage>
</organism>
<dbReference type="STRING" id="1774970.AUC70_10035"/>
<protein>
    <recommendedName>
        <fullName evidence="3">Autotransporter domain-containing protein</fullName>
    </recommendedName>
</protein>
<evidence type="ECO:0008006" key="3">
    <source>
        <dbReference type="Google" id="ProtNLM"/>
    </source>
</evidence>
<sequence>MTPDASLAFATTGIGFAIDGVPLAEDSAILDAGLDFAISERLTAGVSYTGQWANSVSDNGVKGRLTWLFN</sequence>
<dbReference type="AlphaFoldDB" id="A0A1E3VK80"/>
<evidence type="ECO:0000313" key="2">
    <source>
        <dbReference type="Proteomes" id="UP000094172"/>
    </source>
</evidence>
<name>A0A1E3VK80_9HYPH</name>
<evidence type="ECO:0000313" key="1">
    <source>
        <dbReference type="EMBL" id="ODR93937.1"/>
    </source>
</evidence>
<dbReference type="SUPFAM" id="SSF103515">
    <property type="entry name" value="Autotransporter"/>
    <property type="match status" value="1"/>
</dbReference>
<dbReference type="EMBL" id="LPWE01000013">
    <property type="protein sequence ID" value="ODR93937.1"/>
    <property type="molecule type" value="Genomic_DNA"/>
</dbReference>
<comment type="caution">
    <text evidence="1">The sequence shown here is derived from an EMBL/GenBank/DDBJ whole genome shotgun (WGS) entry which is preliminary data.</text>
</comment>